<gene>
    <name evidence="2" type="ORF">SAMN05421789_109108</name>
</gene>
<feature type="compositionally biased region" description="Basic and acidic residues" evidence="1">
    <location>
        <begin position="1"/>
        <end position="20"/>
    </location>
</feature>
<evidence type="ECO:0000256" key="1">
    <source>
        <dbReference type="SAM" id="MobiDB-lite"/>
    </source>
</evidence>
<proteinExistence type="predicted"/>
<sequence length="63" mass="7082">MNNEKNNKKTKDSEVLKQNEDFPNIPVSSEKVGSGQTMKKQIKKTSKLNVDGKTDNTEKNSNN</sequence>
<protein>
    <submittedName>
        <fullName evidence="2">Uncharacterized protein</fullName>
    </submittedName>
</protein>
<dbReference type="RefSeq" id="WP_076387426.1">
    <property type="nucleotide sequence ID" value="NZ_FTOI01000009.1"/>
</dbReference>
<evidence type="ECO:0000313" key="3">
    <source>
        <dbReference type="Proteomes" id="UP000185839"/>
    </source>
</evidence>
<dbReference type="OrthoDB" id="1273615at2"/>
<feature type="region of interest" description="Disordered" evidence="1">
    <location>
        <begin position="1"/>
        <end position="63"/>
    </location>
</feature>
<dbReference type="Proteomes" id="UP000185839">
    <property type="component" value="Unassembled WGS sequence"/>
</dbReference>
<name>A0A1N7MPA6_9FLAO</name>
<reference evidence="3" key="1">
    <citation type="submission" date="2017-01" db="EMBL/GenBank/DDBJ databases">
        <authorList>
            <person name="Varghese N."/>
            <person name="Submissions S."/>
        </authorList>
    </citation>
    <scope>NUCLEOTIDE SEQUENCE [LARGE SCALE GENOMIC DNA]</scope>
    <source>
        <strain evidence="3">DSM 23145</strain>
    </source>
</reference>
<keyword evidence="3" id="KW-1185">Reference proteome</keyword>
<feature type="compositionally biased region" description="Basic and acidic residues" evidence="1">
    <location>
        <begin position="50"/>
        <end position="63"/>
    </location>
</feature>
<dbReference type="AlphaFoldDB" id="A0A1N7MPA6"/>
<dbReference type="EMBL" id="FTOI01000009">
    <property type="protein sequence ID" value="SIS87709.1"/>
    <property type="molecule type" value="Genomic_DNA"/>
</dbReference>
<evidence type="ECO:0000313" key="2">
    <source>
        <dbReference type="EMBL" id="SIS87709.1"/>
    </source>
</evidence>
<accession>A0A1N7MPA6</accession>
<organism evidence="2 3">
    <name type="scientific">Kaistella chaponensis</name>
    <dbReference type="NCBI Taxonomy" id="713588"/>
    <lineage>
        <taxon>Bacteria</taxon>
        <taxon>Pseudomonadati</taxon>
        <taxon>Bacteroidota</taxon>
        <taxon>Flavobacteriia</taxon>
        <taxon>Flavobacteriales</taxon>
        <taxon>Weeksellaceae</taxon>
        <taxon>Chryseobacterium group</taxon>
        <taxon>Kaistella</taxon>
    </lineage>
</organism>